<dbReference type="Proteomes" id="UP001177003">
    <property type="component" value="Chromosome 0"/>
</dbReference>
<dbReference type="EMBL" id="OX465086">
    <property type="protein sequence ID" value="CAI9261654.1"/>
    <property type="molecule type" value="Genomic_DNA"/>
</dbReference>
<evidence type="ECO:0000313" key="1">
    <source>
        <dbReference type="EMBL" id="CAI9261654.1"/>
    </source>
</evidence>
<reference evidence="1" key="1">
    <citation type="submission" date="2023-04" db="EMBL/GenBank/DDBJ databases">
        <authorList>
            <person name="Vijverberg K."/>
            <person name="Xiong W."/>
            <person name="Schranz E."/>
        </authorList>
    </citation>
    <scope>NUCLEOTIDE SEQUENCE</scope>
</reference>
<gene>
    <name evidence="1" type="ORF">LSALG_LOCUS2436</name>
</gene>
<proteinExistence type="predicted"/>
<organism evidence="1 2">
    <name type="scientific">Lactuca saligna</name>
    <name type="common">Willowleaf lettuce</name>
    <dbReference type="NCBI Taxonomy" id="75948"/>
    <lineage>
        <taxon>Eukaryota</taxon>
        <taxon>Viridiplantae</taxon>
        <taxon>Streptophyta</taxon>
        <taxon>Embryophyta</taxon>
        <taxon>Tracheophyta</taxon>
        <taxon>Spermatophyta</taxon>
        <taxon>Magnoliopsida</taxon>
        <taxon>eudicotyledons</taxon>
        <taxon>Gunneridae</taxon>
        <taxon>Pentapetalae</taxon>
        <taxon>asterids</taxon>
        <taxon>campanulids</taxon>
        <taxon>Asterales</taxon>
        <taxon>Asteraceae</taxon>
        <taxon>Cichorioideae</taxon>
        <taxon>Cichorieae</taxon>
        <taxon>Lactucinae</taxon>
        <taxon>Lactuca</taxon>
    </lineage>
</organism>
<keyword evidence="2" id="KW-1185">Reference proteome</keyword>
<protein>
    <submittedName>
        <fullName evidence="1">Uncharacterized protein</fullName>
    </submittedName>
</protein>
<dbReference type="AlphaFoldDB" id="A0AA35V4D8"/>
<evidence type="ECO:0000313" key="2">
    <source>
        <dbReference type="Proteomes" id="UP001177003"/>
    </source>
</evidence>
<sequence>MASSTVSLRFRSLPSSTITFRKFFEATPSSPVVTELSLSLDSELDDDLSTGVDELPEQHFSPEFKLFVCSFPFSVDNQLLLGCLNALEMWRSPRILMVEISDLVSLYLRKGNNFQQSCV</sequence>
<name>A0AA35V4D8_LACSI</name>
<accession>A0AA35V4D8</accession>